<evidence type="ECO:0000256" key="14">
    <source>
        <dbReference type="ARBA" id="ARBA00049169"/>
    </source>
</evidence>
<comment type="subcellular location">
    <subcellularLocation>
        <location evidence="2">Endoplasmic reticulum membrane</location>
        <topology evidence="2">Single-pass type II membrane protein</topology>
    </subcellularLocation>
</comment>
<dbReference type="KEGG" id="cmo:103482556"/>
<evidence type="ECO:0000256" key="13">
    <source>
        <dbReference type="ARBA" id="ARBA00023136"/>
    </source>
</evidence>
<feature type="chain" id="PRO_5044564944" description="procollagen-proline 4-dioxygenase" evidence="15">
    <location>
        <begin position="23"/>
        <end position="311"/>
    </location>
</feature>
<dbReference type="OrthoDB" id="420380at2759"/>
<evidence type="ECO:0000256" key="1">
    <source>
        <dbReference type="ARBA" id="ARBA00001961"/>
    </source>
</evidence>
<keyword evidence="6" id="KW-0479">Metal-binding</keyword>
<keyword evidence="12" id="KW-0408">Iron</keyword>
<evidence type="ECO:0000256" key="9">
    <source>
        <dbReference type="ARBA" id="ARBA00022968"/>
    </source>
</evidence>
<evidence type="ECO:0000256" key="8">
    <source>
        <dbReference type="ARBA" id="ARBA00022964"/>
    </source>
</evidence>
<keyword evidence="9" id="KW-0735">Signal-anchor</keyword>
<evidence type="ECO:0000256" key="12">
    <source>
        <dbReference type="ARBA" id="ARBA00023004"/>
    </source>
</evidence>
<keyword evidence="5" id="KW-0812">Transmembrane</keyword>
<evidence type="ECO:0000256" key="11">
    <source>
        <dbReference type="ARBA" id="ARBA00023002"/>
    </source>
</evidence>
<keyword evidence="11" id="KW-0560">Oxidoreductase</keyword>
<comment type="similarity">
    <text evidence="3">Belongs to the P4HA family.</text>
</comment>
<evidence type="ECO:0000259" key="16">
    <source>
        <dbReference type="PROSITE" id="PS51670"/>
    </source>
</evidence>
<name>A0A1S3AT39_CUCME</name>
<dbReference type="PROSITE" id="PS51670">
    <property type="entry name" value="SHKT"/>
    <property type="match status" value="1"/>
</dbReference>
<dbReference type="GO" id="GO:0005789">
    <property type="term" value="C:endoplasmic reticulum membrane"/>
    <property type="evidence" value="ECO:0007669"/>
    <property type="project" value="UniProtKB-SubCell"/>
</dbReference>
<evidence type="ECO:0000256" key="10">
    <source>
        <dbReference type="ARBA" id="ARBA00022989"/>
    </source>
</evidence>
<feature type="signal peptide" evidence="15">
    <location>
        <begin position="1"/>
        <end position="22"/>
    </location>
</feature>
<dbReference type="GO" id="GO:0005506">
    <property type="term" value="F:iron ion binding"/>
    <property type="evidence" value="ECO:0007669"/>
    <property type="project" value="InterPro"/>
</dbReference>
<dbReference type="Gramene" id="MELO3C005478.2.1">
    <property type="protein sequence ID" value="MELO3C005478.2.1"/>
    <property type="gene ID" value="MELO3C005478.2"/>
</dbReference>
<dbReference type="EnsemblPlants" id="MELO3C005478.2.1">
    <property type="protein sequence ID" value="MELO3C005478.2.1"/>
    <property type="gene ID" value="MELO3C005478.2"/>
</dbReference>
<keyword evidence="13" id="KW-0472">Membrane</keyword>
<dbReference type="InterPro" id="IPR006620">
    <property type="entry name" value="Pro_4_hyd_alph"/>
</dbReference>
<dbReference type="SMART" id="SM00254">
    <property type="entry name" value="ShKT"/>
    <property type="match status" value="1"/>
</dbReference>
<protein>
    <recommendedName>
        <fullName evidence="4">procollagen-proline 4-dioxygenase</fullName>
        <ecNumber evidence="4">1.14.11.2</ecNumber>
    </recommendedName>
</protein>
<dbReference type="InterPro" id="IPR003582">
    <property type="entry name" value="ShKT_dom"/>
</dbReference>
<keyword evidence="10" id="KW-1133">Transmembrane helix</keyword>
<organism evidence="18 19">
    <name type="scientific">Cucumis melo</name>
    <name type="common">Muskmelon</name>
    <dbReference type="NCBI Taxonomy" id="3656"/>
    <lineage>
        <taxon>Eukaryota</taxon>
        <taxon>Viridiplantae</taxon>
        <taxon>Streptophyta</taxon>
        <taxon>Embryophyta</taxon>
        <taxon>Tracheophyta</taxon>
        <taxon>Spermatophyta</taxon>
        <taxon>Magnoliopsida</taxon>
        <taxon>eudicotyledons</taxon>
        <taxon>Gunneridae</taxon>
        <taxon>Pentapetalae</taxon>
        <taxon>rosids</taxon>
        <taxon>fabids</taxon>
        <taxon>Cucurbitales</taxon>
        <taxon>Cucurbitaceae</taxon>
        <taxon>Benincaseae</taxon>
        <taxon>Cucumis</taxon>
    </lineage>
</organism>
<evidence type="ECO:0000256" key="7">
    <source>
        <dbReference type="ARBA" id="ARBA00022824"/>
    </source>
</evidence>
<keyword evidence="7" id="KW-0256">Endoplasmic reticulum</keyword>
<dbReference type="GO" id="GO:0004656">
    <property type="term" value="F:procollagen-proline 4-dioxygenase activity"/>
    <property type="evidence" value="ECO:0007669"/>
    <property type="project" value="UniProtKB-EC"/>
</dbReference>
<sequence length="311" mass="34870">MDSRLNFLLLFATAFSFSTCLAQSNLISGRKGLRDQLVDRPLSYSNQSVRIDPSRVVQVSWRPRVFLYKGFLSDEECDHLISLASNSEDNPSRNSAGSGNTVSTELLNGSGVILNTTDDIIARIENRIAVWTLLPKDHGMPFQIMQYRGEEAKHKYFYGNRSAMSSSSEPLMATVVLYLSDSASGGEMLFPESKVKSKFWSGRRKKKNFLRPVKGNAILFFSVHLNASPDKSSYHIRYPIRNGELWVATKFLYLRPPTGNKHTIDSNIDGCIDEDKSCPQWAAIGECERNAVFMVGSPDYYGTCRKSCNAC</sequence>
<proteinExistence type="inferred from homology"/>
<accession>A0A1S3AT39</accession>
<dbReference type="InterPro" id="IPR045054">
    <property type="entry name" value="P4HA-like"/>
</dbReference>
<evidence type="ECO:0000313" key="17">
    <source>
        <dbReference type="EnsemblPlants" id="MELO3C005478.2.1"/>
    </source>
</evidence>
<dbReference type="Proteomes" id="UP001652600">
    <property type="component" value="Chromosome 9"/>
</dbReference>
<dbReference type="PANTHER" id="PTHR10869">
    <property type="entry name" value="PROLYL 4-HYDROXYLASE ALPHA SUBUNIT"/>
    <property type="match status" value="1"/>
</dbReference>
<evidence type="ECO:0000256" key="6">
    <source>
        <dbReference type="ARBA" id="ARBA00022723"/>
    </source>
</evidence>
<dbReference type="PANTHER" id="PTHR10869:SF102">
    <property type="entry name" value="PROLYL 4-HYDROXYLASE 12-RELATED"/>
    <property type="match status" value="1"/>
</dbReference>
<evidence type="ECO:0000256" key="3">
    <source>
        <dbReference type="ARBA" id="ARBA00006511"/>
    </source>
</evidence>
<comment type="cofactor">
    <cofactor evidence="1">
        <name>L-ascorbate</name>
        <dbReference type="ChEBI" id="CHEBI:38290"/>
    </cofactor>
</comment>
<dbReference type="GeneID" id="103482556"/>
<evidence type="ECO:0000256" key="5">
    <source>
        <dbReference type="ARBA" id="ARBA00022692"/>
    </source>
</evidence>
<dbReference type="RefSeq" id="XP_008436994.1">
    <property type="nucleotide sequence ID" value="XM_008438772.2"/>
</dbReference>
<reference evidence="19" key="2">
    <citation type="submission" date="2025-04" db="UniProtKB">
        <authorList>
            <consortium name="RefSeq"/>
        </authorList>
    </citation>
    <scope>IDENTIFICATION</scope>
</reference>
<dbReference type="InParanoid" id="A0A1S3AT39"/>
<evidence type="ECO:0000313" key="19">
    <source>
        <dbReference type="RefSeq" id="XP_008436994.1"/>
    </source>
</evidence>
<gene>
    <name evidence="19" type="primary">LOC103482556</name>
    <name evidence="17" type="synonym">103482556</name>
</gene>
<keyword evidence="15" id="KW-0732">Signal</keyword>
<reference evidence="17" key="1">
    <citation type="submission" date="2023-03" db="UniProtKB">
        <authorList>
            <consortium name="EnsemblPlants"/>
        </authorList>
    </citation>
    <scope>IDENTIFICATION</scope>
</reference>
<dbReference type="AlphaFoldDB" id="A0A1S3AT39"/>
<dbReference type="EC" id="1.14.11.2" evidence="4"/>
<feature type="domain" description="ShKT" evidence="16">
    <location>
        <begin position="271"/>
        <end position="311"/>
    </location>
</feature>
<dbReference type="GO" id="GO:0031418">
    <property type="term" value="F:L-ascorbic acid binding"/>
    <property type="evidence" value="ECO:0007669"/>
    <property type="project" value="InterPro"/>
</dbReference>
<dbReference type="SMR" id="A0A1S3AT39"/>
<evidence type="ECO:0000256" key="2">
    <source>
        <dbReference type="ARBA" id="ARBA00004648"/>
    </source>
</evidence>
<dbReference type="eggNOG" id="KOG1591">
    <property type="taxonomic scope" value="Eukaryota"/>
</dbReference>
<keyword evidence="18" id="KW-1185">Reference proteome</keyword>
<evidence type="ECO:0000256" key="15">
    <source>
        <dbReference type="SAM" id="SignalP"/>
    </source>
</evidence>
<dbReference type="Gene3D" id="2.60.120.620">
    <property type="entry name" value="q2cbj1_9rhob like domain"/>
    <property type="match status" value="1"/>
</dbReference>
<evidence type="ECO:0000256" key="4">
    <source>
        <dbReference type="ARBA" id="ARBA00012269"/>
    </source>
</evidence>
<dbReference type="SMART" id="SM00702">
    <property type="entry name" value="P4Hc"/>
    <property type="match status" value="1"/>
</dbReference>
<evidence type="ECO:0000313" key="18">
    <source>
        <dbReference type="Proteomes" id="UP001652600"/>
    </source>
</evidence>
<comment type="catalytic activity">
    <reaction evidence="14">
        <text>L-prolyl-[collagen] + 2-oxoglutarate + O2 = trans-4-hydroxy-L-prolyl-[collagen] + succinate + CO2</text>
        <dbReference type="Rhea" id="RHEA:18945"/>
        <dbReference type="Rhea" id="RHEA-COMP:11676"/>
        <dbReference type="Rhea" id="RHEA-COMP:11680"/>
        <dbReference type="ChEBI" id="CHEBI:15379"/>
        <dbReference type="ChEBI" id="CHEBI:16526"/>
        <dbReference type="ChEBI" id="CHEBI:16810"/>
        <dbReference type="ChEBI" id="CHEBI:30031"/>
        <dbReference type="ChEBI" id="CHEBI:50342"/>
        <dbReference type="ChEBI" id="CHEBI:61965"/>
        <dbReference type="EC" id="1.14.11.2"/>
    </reaction>
</comment>
<keyword evidence="8" id="KW-0223">Dioxygenase</keyword>